<dbReference type="Pfam" id="PF01733">
    <property type="entry name" value="Nucleoside_tran"/>
    <property type="match status" value="1"/>
</dbReference>
<feature type="coiled-coil region" evidence="7">
    <location>
        <begin position="271"/>
        <end position="298"/>
    </location>
</feature>
<feature type="transmembrane region" description="Helical" evidence="8">
    <location>
        <begin position="59"/>
        <end position="84"/>
    </location>
</feature>
<comment type="caution">
    <text evidence="9">The sequence shown here is derived from an EMBL/GenBank/DDBJ whole genome shotgun (WGS) entry which is preliminary data.</text>
</comment>
<dbReference type="OrthoDB" id="10014563at2759"/>
<dbReference type="PANTHER" id="PTHR10332">
    <property type="entry name" value="EQUILIBRATIVE NUCLEOSIDE TRANSPORTER"/>
    <property type="match status" value="1"/>
</dbReference>
<reference evidence="9 11" key="1">
    <citation type="journal article" date="2013" name="PLoS ONE">
        <title>Predicting the Proteins of Angomonas deanei, Strigomonas culicis and Their Respective Endosymbionts Reveals New Aspects of the Trypanosomatidae Family.</title>
        <authorList>
            <person name="Motta M.C."/>
            <person name="Martins A.C."/>
            <person name="de Souza S.S."/>
            <person name="Catta-Preta C.M."/>
            <person name="Silva R."/>
            <person name="Klein C.C."/>
            <person name="de Almeida L.G."/>
            <person name="de Lima Cunha O."/>
            <person name="Ciapina L.P."/>
            <person name="Brocchi M."/>
            <person name="Colabardini A.C."/>
            <person name="de Araujo Lima B."/>
            <person name="Machado C.R."/>
            <person name="de Almeida Soares C.M."/>
            <person name="Probst C.M."/>
            <person name="de Menezes C.B."/>
            <person name="Thompson C.E."/>
            <person name="Bartholomeu D.C."/>
            <person name="Gradia D.F."/>
            <person name="Pavoni D.P."/>
            <person name="Grisard E.C."/>
            <person name="Fantinatti-Garboggini F."/>
            <person name="Marchini F.K."/>
            <person name="Rodrigues-Luiz G.F."/>
            <person name="Wagner G."/>
            <person name="Goldman G.H."/>
            <person name="Fietto J.L."/>
            <person name="Elias M.C."/>
            <person name="Goldman M.H."/>
            <person name="Sagot M.F."/>
            <person name="Pereira M."/>
            <person name="Stoco P.H."/>
            <person name="de Mendonca-Neto R.P."/>
            <person name="Teixeira S.M."/>
            <person name="Maciel T.E."/>
            <person name="de Oliveira Mendes T.A."/>
            <person name="Urmenyi T.P."/>
            <person name="de Souza W."/>
            <person name="Schenkman S."/>
            <person name="de Vasconcelos A.T."/>
        </authorList>
    </citation>
    <scope>NUCLEOTIDE SEQUENCE [LARGE SCALE GENOMIC DNA]</scope>
</reference>
<evidence type="ECO:0000313" key="9">
    <source>
        <dbReference type="EMBL" id="EPY20726.1"/>
    </source>
</evidence>
<protein>
    <submittedName>
        <fullName evidence="9">Solute carrier family 29 (Equilibrative nucleoside transporter), member 1/2/3</fullName>
    </submittedName>
</protein>
<organism evidence="9 11">
    <name type="scientific">Strigomonas culicis</name>
    <dbReference type="NCBI Taxonomy" id="28005"/>
    <lineage>
        <taxon>Eukaryota</taxon>
        <taxon>Discoba</taxon>
        <taxon>Euglenozoa</taxon>
        <taxon>Kinetoplastea</taxon>
        <taxon>Metakinetoplastina</taxon>
        <taxon>Trypanosomatida</taxon>
        <taxon>Trypanosomatidae</taxon>
        <taxon>Strigomonadinae</taxon>
        <taxon>Strigomonas</taxon>
    </lineage>
</organism>
<comment type="subcellular location">
    <subcellularLocation>
        <location evidence="1">Membrane</location>
        <topology evidence="1">Multi-pass membrane protein</topology>
    </subcellularLocation>
</comment>
<feature type="transmembrane region" description="Helical" evidence="8">
    <location>
        <begin position="416"/>
        <end position="438"/>
    </location>
</feature>
<keyword evidence="3" id="KW-0813">Transport</keyword>
<gene>
    <name evidence="10" type="ORF">STCU_08443</name>
    <name evidence="9" type="ORF">STCU_08865</name>
</gene>
<dbReference type="SUPFAM" id="SSF103473">
    <property type="entry name" value="MFS general substrate transporter"/>
    <property type="match status" value="1"/>
</dbReference>
<evidence type="ECO:0000256" key="7">
    <source>
        <dbReference type="SAM" id="Coils"/>
    </source>
</evidence>
<feature type="transmembrane region" description="Helical" evidence="8">
    <location>
        <begin position="96"/>
        <end position="117"/>
    </location>
</feature>
<dbReference type="PANTHER" id="PTHR10332:SF10">
    <property type="entry name" value="EQUILIBRATIVE NUCLEOSIDE TRANSPORTER 4"/>
    <property type="match status" value="1"/>
</dbReference>
<keyword evidence="4 8" id="KW-0812">Transmembrane</keyword>
<dbReference type="GO" id="GO:0005886">
    <property type="term" value="C:plasma membrane"/>
    <property type="evidence" value="ECO:0007669"/>
    <property type="project" value="TreeGrafter"/>
</dbReference>
<evidence type="ECO:0000256" key="5">
    <source>
        <dbReference type="ARBA" id="ARBA00022989"/>
    </source>
</evidence>
<dbReference type="EMBL" id="ATMH01008865">
    <property type="protein sequence ID" value="EPY20726.1"/>
    <property type="molecule type" value="Genomic_DNA"/>
</dbReference>
<keyword evidence="5 8" id="KW-1133">Transmembrane helix</keyword>
<dbReference type="Proteomes" id="UP000015354">
    <property type="component" value="Unassembled WGS sequence"/>
</dbReference>
<keyword evidence="11" id="KW-1185">Reference proteome</keyword>
<evidence type="ECO:0000256" key="3">
    <source>
        <dbReference type="ARBA" id="ARBA00022448"/>
    </source>
</evidence>
<feature type="transmembrane region" description="Helical" evidence="8">
    <location>
        <begin position="194"/>
        <end position="214"/>
    </location>
</feature>
<dbReference type="AlphaFoldDB" id="S9V1F6"/>
<keyword evidence="6 8" id="KW-0472">Membrane</keyword>
<feature type="transmembrane region" description="Helical" evidence="8">
    <location>
        <begin position="387"/>
        <end position="410"/>
    </location>
</feature>
<dbReference type="InterPro" id="IPR002259">
    <property type="entry name" value="Eqnu_transpt"/>
</dbReference>
<evidence type="ECO:0000256" key="4">
    <source>
        <dbReference type="ARBA" id="ARBA00022692"/>
    </source>
</evidence>
<evidence type="ECO:0000256" key="2">
    <source>
        <dbReference type="ARBA" id="ARBA00007965"/>
    </source>
</evidence>
<dbReference type="InterPro" id="IPR036259">
    <property type="entry name" value="MFS_trans_sf"/>
</dbReference>
<evidence type="ECO:0000256" key="6">
    <source>
        <dbReference type="ARBA" id="ARBA00023136"/>
    </source>
</evidence>
<dbReference type="EMBL" id="ATMH01008443">
    <property type="protein sequence ID" value="EPY21894.1"/>
    <property type="molecule type" value="Genomic_DNA"/>
</dbReference>
<name>S9V1F6_9TRYP</name>
<dbReference type="GO" id="GO:0005337">
    <property type="term" value="F:nucleoside transmembrane transporter activity"/>
    <property type="evidence" value="ECO:0007669"/>
    <property type="project" value="InterPro"/>
</dbReference>
<evidence type="ECO:0000313" key="11">
    <source>
        <dbReference type="Proteomes" id="UP000015354"/>
    </source>
</evidence>
<keyword evidence="7" id="KW-0175">Coiled coil</keyword>
<feature type="transmembrane region" description="Helical" evidence="8">
    <location>
        <begin position="123"/>
        <end position="149"/>
    </location>
</feature>
<feature type="transmembrane region" description="Helical" evidence="8">
    <location>
        <begin position="156"/>
        <end position="182"/>
    </location>
</feature>
<feature type="transmembrane region" description="Helical" evidence="8">
    <location>
        <begin position="12"/>
        <end position="32"/>
    </location>
</feature>
<sequence length="480" mass="52123">MAFLSFSSAAEVYVYATCVLLGISMLMPLQAITSAPRYMVDYYKYVTRDPDAEPNSTLLWANILTFYNVASVVAQIIVGPTVLLPCSRHLSLTVRFILAISLMMIEVFVVVVMPAGGVSQTSAIVAFFIVTIGAGAGKSYLEATCYALVSAMPPKFMSAVMFGCGFSGVVASTLQCIIKASMPDTYESALIQSYIYFSLALAIMGIALCMALCLRYNSFAQRHVGEFRNLASAATLGEGTMETEPVADGNGVFEGDVVLDDQAARAEGAGGKKASGEIEEEEEEVRELRAEVEEVGESRGHFTDQHLTTSQQLQRTRVKPVFKLIYPMQIACFCIFFVSLFIFPSLIIPIDRTDKWFATLAILIYNCGDATGRLSSSIKKIWPSRRVLLIVSLCRFIFFPLIFLCIYKYIPGHTPAYIILGSLGLTKGFFGATSMVFGPNTPGLQTEGQRVMAGQLMGISLLAGASVSALLALLVVLFLP</sequence>
<comment type="similarity">
    <text evidence="2">Belongs to the SLC29A/ENT transporter (TC 2.A.57) family.</text>
</comment>
<evidence type="ECO:0000256" key="8">
    <source>
        <dbReference type="SAM" id="Phobius"/>
    </source>
</evidence>
<feature type="transmembrane region" description="Helical" evidence="8">
    <location>
        <begin position="324"/>
        <end position="350"/>
    </location>
</feature>
<accession>S9V1F6</accession>
<evidence type="ECO:0000313" key="10">
    <source>
        <dbReference type="EMBL" id="EPY21894.1"/>
    </source>
</evidence>
<evidence type="ECO:0000256" key="1">
    <source>
        <dbReference type="ARBA" id="ARBA00004141"/>
    </source>
</evidence>
<reference evidence="9" key="2">
    <citation type="submission" date="2013-03" db="EMBL/GenBank/DDBJ databases">
        <authorList>
            <person name="Motta M.C.M."/>
            <person name="Martins A.C.A."/>
            <person name="Preta C.M.C.C."/>
            <person name="Silva R."/>
            <person name="de Souza S.S."/>
            <person name="Klein C.C."/>
            <person name="de Almeida L.G.P."/>
            <person name="Cunha O.L."/>
            <person name="Colabardini A.C."/>
            <person name="Lima B.A."/>
            <person name="Machado C.R."/>
            <person name="Soares C.M.A."/>
            <person name="de Menezes C.B.A."/>
            <person name="Bartolomeu D.C."/>
            <person name="Grisard E.C."/>
            <person name="Fantinatti-Garboggini F."/>
            <person name="Rodrigues-Luiz G.F."/>
            <person name="Wagner G."/>
            <person name="Goldman G.H."/>
            <person name="Fietto J.L.R."/>
            <person name="Ciapina L.P."/>
            <person name="Brocchi M."/>
            <person name="Elias M.C."/>
            <person name="Goldman M.H.S."/>
            <person name="Sagot M.-F."/>
            <person name="Pereira M."/>
            <person name="Stoco P.H."/>
            <person name="Teixeira S.M.R."/>
            <person name="de Mendonca-Neto R.P."/>
            <person name="Maciel T.E.F."/>
            <person name="Mendes T.A.O."/>
            <person name="Urmenyi T.P."/>
            <person name="Teixeira M.M.G."/>
            <person name="de Camargo E.F.P."/>
            <person name="de Sousa W."/>
            <person name="Schenkman S."/>
            <person name="de Vasconcelos A.T.R."/>
        </authorList>
    </citation>
    <scope>NUCLEOTIDE SEQUENCE</scope>
</reference>
<feature type="transmembrane region" description="Helical" evidence="8">
    <location>
        <begin position="459"/>
        <end position="479"/>
    </location>
</feature>
<proteinExistence type="inferred from homology"/>